<dbReference type="AlphaFoldDB" id="A0A9W3A078"/>
<evidence type="ECO:0000313" key="2">
    <source>
        <dbReference type="Proteomes" id="UP001165740"/>
    </source>
</evidence>
<dbReference type="Proteomes" id="UP001165740">
    <property type="component" value="Chromosome 3"/>
</dbReference>
<protein>
    <submittedName>
        <fullName evidence="3">Pre-mRNA-splicing factor CWC22 homolog isoform X2</fullName>
    </submittedName>
</protein>
<name>A0A9W3A078_BIOGL</name>
<dbReference type="GeneID" id="129925248"/>
<gene>
    <name evidence="3" type="primary">LOC129925248</name>
</gene>
<feature type="compositionally biased region" description="Low complexity" evidence="1">
    <location>
        <begin position="129"/>
        <end position="149"/>
    </location>
</feature>
<feature type="compositionally biased region" description="Basic residues" evidence="1">
    <location>
        <begin position="230"/>
        <end position="241"/>
    </location>
</feature>
<feature type="compositionally biased region" description="Basic residues" evidence="1">
    <location>
        <begin position="90"/>
        <end position="102"/>
    </location>
</feature>
<accession>A0A9W3A078</accession>
<feature type="compositionally biased region" description="Basic and acidic residues" evidence="1">
    <location>
        <begin position="73"/>
        <end position="89"/>
    </location>
</feature>
<sequence>MPKRQLSLHSLTSSNSTQLNLAEIEWVQDGDHKLPDHSTAQQIEVCQHMPTDDYRSTDPSLPSNLHDLNVNARREHKVEQKQVSKEASGRKRSRQAKPKANKHNVTVTFSSHFRATPCPSENCCHTRRVASPSTSRSRSNSSKSSVRSRVSWKDSRDNDRPAPVCRPVTDHNHSRSRSGQKRSSSTICQKCGGRRRPPSCHCNDSMRNRKSSRSRSSNRNSSPVQGSRNNHVRRSRSRSRSRCSVNRSRSGRGNASESTRHHDKKGGGRSPYFCLIM</sequence>
<dbReference type="RefSeq" id="XP_055880598.1">
    <property type="nucleotide sequence ID" value="XM_056024623.1"/>
</dbReference>
<keyword evidence="2" id="KW-1185">Reference proteome</keyword>
<reference evidence="3" key="1">
    <citation type="submission" date="2025-08" db="UniProtKB">
        <authorList>
            <consortium name="RefSeq"/>
        </authorList>
    </citation>
    <scope>IDENTIFICATION</scope>
</reference>
<organism evidence="2 3">
    <name type="scientific">Biomphalaria glabrata</name>
    <name type="common">Bloodfluke planorb</name>
    <name type="synonym">Freshwater snail</name>
    <dbReference type="NCBI Taxonomy" id="6526"/>
    <lineage>
        <taxon>Eukaryota</taxon>
        <taxon>Metazoa</taxon>
        <taxon>Spiralia</taxon>
        <taxon>Lophotrochozoa</taxon>
        <taxon>Mollusca</taxon>
        <taxon>Gastropoda</taxon>
        <taxon>Heterobranchia</taxon>
        <taxon>Euthyneura</taxon>
        <taxon>Panpulmonata</taxon>
        <taxon>Hygrophila</taxon>
        <taxon>Lymnaeoidea</taxon>
        <taxon>Planorbidae</taxon>
        <taxon>Biomphalaria</taxon>
    </lineage>
</organism>
<feature type="region of interest" description="Disordered" evidence="1">
    <location>
        <begin position="73"/>
        <end position="108"/>
    </location>
</feature>
<evidence type="ECO:0000256" key="1">
    <source>
        <dbReference type="SAM" id="MobiDB-lite"/>
    </source>
</evidence>
<feature type="region of interest" description="Disordered" evidence="1">
    <location>
        <begin position="127"/>
        <end position="277"/>
    </location>
</feature>
<feature type="compositionally biased region" description="Low complexity" evidence="1">
    <location>
        <begin position="242"/>
        <end position="257"/>
    </location>
</feature>
<evidence type="ECO:0000313" key="3">
    <source>
        <dbReference type="RefSeq" id="XP_055880598.1"/>
    </source>
</evidence>
<proteinExistence type="predicted"/>
<feature type="compositionally biased region" description="Basic and acidic residues" evidence="1">
    <location>
        <begin position="151"/>
        <end position="160"/>
    </location>
</feature>